<dbReference type="Pfam" id="PF00391">
    <property type="entry name" value="PEP-utilizers"/>
    <property type="match status" value="1"/>
</dbReference>
<dbReference type="PIRSF" id="PIRSF000732">
    <property type="entry name" value="PTS_enzyme_I"/>
    <property type="match status" value="1"/>
</dbReference>
<keyword evidence="15 17" id="KW-0460">Magnesium</keyword>
<evidence type="ECO:0000256" key="4">
    <source>
        <dbReference type="ARBA" id="ARBA00004496"/>
    </source>
</evidence>
<dbReference type="NCBIfam" id="TIGR01417">
    <property type="entry name" value="PTS_I_fam"/>
    <property type="match status" value="1"/>
</dbReference>
<evidence type="ECO:0000313" key="22">
    <source>
        <dbReference type="EMBL" id="QQP87392.1"/>
    </source>
</evidence>
<evidence type="ECO:0000256" key="18">
    <source>
        <dbReference type="SAM" id="MobiDB-lite"/>
    </source>
</evidence>
<keyword evidence="14 17" id="KW-0418">Kinase</keyword>
<evidence type="ECO:0000256" key="10">
    <source>
        <dbReference type="ARBA" id="ARBA00022597"/>
    </source>
</evidence>
<sequence length="609" mass="65684">MKTDRNSSKPPEPPDNRIPGTSPVGHASPERMLRGLGVSSGIAVGPAYVVDSGTLQVPEYQIAEDQVEAERARFVEATGKACRQIRKLKEKASLLPESAAEDVGFLLDAHLAMLSNSRLTRGVERRILQDRINAEGAVQAEIAALAHSFAEMNDTYISARIADVREVGARLIRVLMQRKFQAFSQVPEGSIIIAEELTPADTALMDPRRIGGFATVLGGAEGHTAIMARSLGLPAVLGVAGLMHGVRTGDRVVVDGISGRVFVNPGSATLNGFQSRQQDLAREREALKRLRDLPAVTRDGTSIVLNANIEMPRDVEGAMDCGAAGVGLLRTEFLYMNRDDLPDEEEQYESLKGIVEGMQGRTVTARTLDVGGEKLATSLGGHFADCANPALGLRAIRLSLREPKLLETQLAAMLRAGAHGPIRILLPMICTVSEVRKVREILIRVANRLKRRGVRIADPLPPLGVMIEIPGAALSADALATTCDFFAIGTNDLTQYTLAIDRGDEQVAHLYDPLHPAVLRLIQFSTEAALRARIPVSVCGEIAGDPRYAALLLGFGIRELSMSPGSLLAVKRRIRALDLVEATRRARVIMEQSDAGRIAILLDDFNALA</sequence>
<dbReference type="InterPro" id="IPR036618">
    <property type="entry name" value="PtsI_HPr-bd_sf"/>
</dbReference>
<keyword evidence="23" id="KW-1185">Reference proteome</keyword>
<evidence type="ECO:0000256" key="13">
    <source>
        <dbReference type="ARBA" id="ARBA00022723"/>
    </source>
</evidence>
<evidence type="ECO:0000256" key="7">
    <source>
        <dbReference type="ARBA" id="ARBA00016544"/>
    </source>
</evidence>
<comment type="catalytic activity">
    <reaction evidence="1 17">
        <text>L-histidyl-[protein] + phosphoenolpyruvate = N(pros)-phospho-L-histidyl-[protein] + pyruvate</text>
        <dbReference type="Rhea" id="RHEA:23880"/>
        <dbReference type="Rhea" id="RHEA-COMP:9745"/>
        <dbReference type="Rhea" id="RHEA-COMP:9746"/>
        <dbReference type="ChEBI" id="CHEBI:15361"/>
        <dbReference type="ChEBI" id="CHEBI:29979"/>
        <dbReference type="ChEBI" id="CHEBI:58702"/>
        <dbReference type="ChEBI" id="CHEBI:64837"/>
        <dbReference type="EC" id="2.7.3.9"/>
    </reaction>
</comment>
<feature type="domain" description="PEP-utilising enzyme C-terminal" evidence="20">
    <location>
        <begin position="286"/>
        <end position="577"/>
    </location>
</feature>
<reference evidence="22" key="1">
    <citation type="submission" date="2021-02" db="EMBL/GenBank/DDBJ databases">
        <title>Skermanella TT6 skin isolate.</title>
        <authorList>
            <person name="Lee K."/>
            <person name="Ganzorig M."/>
        </authorList>
    </citation>
    <scope>NUCLEOTIDE SEQUENCE</scope>
    <source>
        <strain evidence="22">TT6</strain>
    </source>
</reference>
<proteinExistence type="inferred from homology"/>
<comment type="cofactor">
    <cofactor evidence="2 17">
        <name>Mg(2+)</name>
        <dbReference type="ChEBI" id="CHEBI:18420"/>
    </cofactor>
</comment>
<evidence type="ECO:0000256" key="3">
    <source>
        <dbReference type="ARBA" id="ARBA00002728"/>
    </source>
</evidence>
<evidence type="ECO:0000256" key="5">
    <source>
        <dbReference type="ARBA" id="ARBA00007837"/>
    </source>
</evidence>
<evidence type="ECO:0000256" key="12">
    <source>
        <dbReference type="ARBA" id="ARBA00022683"/>
    </source>
</evidence>
<dbReference type="InterPro" id="IPR006318">
    <property type="entry name" value="PTS_EI-like"/>
</dbReference>
<comment type="function">
    <text evidence="3 17">General (non sugar-specific) component of the phosphoenolpyruvate-dependent sugar phosphotransferase system (sugar PTS). This major carbohydrate active-transport system catalyzes the phosphorylation of incoming sugar substrates concomitantly with their translocation across the cell membrane. Enzyme I transfers the phosphoryl group from phosphoenolpyruvate (PEP) to the phosphoryl carrier protein (HPr).</text>
</comment>
<keyword evidence="9 17" id="KW-0963">Cytoplasm</keyword>
<dbReference type="PRINTS" id="PR01736">
    <property type="entry name" value="PHPHTRNFRASE"/>
</dbReference>
<evidence type="ECO:0000256" key="6">
    <source>
        <dbReference type="ARBA" id="ARBA00012232"/>
    </source>
</evidence>
<dbReference type="Gene3D" id="3.50.30.10">
    <property type="entry name" value="Phosphohistidine domain"/>
    <property type="match status" value="1"/>
</dbReference>
<dbReference type="Pfam" id="PF05524">
    <property type="entry name" value="PEP-utilisers_N"/>
    <property type="match status" value="1"/>
</dbReference>
<feature type="domain" description="Phosphotransferase system enzyme I N-terminal" evidence="21">
    <location>
        <begin position="34"/>
        <end position="160"/>
    </location>
</feature>
<dbReference type="InterPro" id="IPR050499">
    <property type="entry name" value="PEP-utilizing_PTS_enzyme"/>
</dbReference>
<feature type="compositionally biased region" description="Basic and acidic residues" evidence="18">
    <location>
        <begin position="1"/>
        <end position="15"/>
    </location>
</feature>
<evidence type="ECO:0000313" key="23">
    <source>
        <dbReference type="Proteomes" id="UP000595197"/>
    </source>
</evidence>
<dbReference type="Gene3D" id="3.20.20.60">
    <property type="entry name" value="Phosphoenolpyruvate-binding domains"/>
    <property type="match status" value="1"/>
</dbReference>
<feature type="domain" description="PEP-utilising enzyme mobile" evidence="19">
    <location>
        <begin position="187"/>
        <end position="259"/>
    </location>
</feature>
<name>A0ABX7B1S7_9PROT</name>
<protein>
    <recommendedName>
        <fullName evidence="7 17">Phosphoenolpyruvate-protein phosphotransferase</fullName>
        <ecNumber evidence="6 17">2.7.3.9</ecNumber>
    </recommendedName>
    <alternativeName>
        <fullName evidence="16 17">Phosphotransferase system, enzyme I</fullName>
    </alternativeName>
</protein>
<dbReference type="InterPro" id="IPR000121">
    <property type="entry name" value="PEP_util_C"/>
</dbReference>
<dbReference type="SUPFAM" id="SSF51621">
    <property type="entry name" value="Phosphoenolpyruvate/pyruvate domain"/>
    <property type="match status" value="1"/>
</dbReference>
<dbReference type="RefSeq" id="WP_201070292.1">
    <property type="nucleotide sequence ID" value="NZ_CP067420.1"/>
</dbReference>
<evidence type="ECO:0000259" key="19">
    <source>
        <dbReference type="Pfam" id="PF00391"/>
    </source>
</evidence>
<dbReference type="EMBL" id="CP067420">
    <property type="protein sequence ID" value="QQP87392.1"/>
    <property type="molecule type" value="Genomic_DNA"/>
</dbReference>
<dbReference type="InterPro" id="IPR040442">
    <property type="entry name" value="Pyrv_kinase-like_dom_sf"/>
</dbReference>
<dbReference type="PROSITE" id="PS00742">
    <property type="entry name" value="PEP_ENZYMES_2"/>
    <property type="match status" value="1"/>
</dbReference>
<keyword evidence="8 17" id="KW-0813">Transport</keyword>
<dbReference type="PANTHER" id="PTHR46244:SF3">
    <property type="entry name" value="PHOSPHOENOLPYRUVATE-PROTEIN PHOSPHOTRANSFERASE"/>
    <property type="match status" value="1"/>
</dbReference>
<dbReference type="InterPro" id="IPR008731">
    <property type="entry name" value="PTS_EIN"/>
</dbReference>
<comment type="subcellular location">
    <subcellularLocation>
        <location evidence="4 17">Cytoplasm</location>
    </subcellularLocation>
</comment>
<keyword evidence="13 17" id="KW-0479">Metal-binding</keyword>
<gene>
    <name evidence="22" type="primary">ptsP</name>
    <name evidence="22" type="ORF">IGS68_14815</name>
</gene>
<evidence type="ECO:0000256" key="11">
    <source>
        <dbReference type="ARBA" id="ARBA00022679"/>
    </source>
</evidence>
<evidence type="ECO:0000256" key="17">
    <source>
        <dbReference type="PIRNR" id="PIRNR000732"/>
    </source>
</evidence>
<keyword evidence="12 17" id="KW-0598">Phosphotransferase system</keyword>
<dbReference type="InterPro" id="IPR036637">
    <property type="entry name" value="Phosphohistidine_dom_sf"/>
</dbReference>
<evidence type="ECO:0000259" key="21">
    <source>
        <dbReference type="Pfam" id="PF05524"/>
    </source>
</evidence>
<dbReference type="SUPFAM" id="SSF52009">
    <property type="entry name" value="Phosphohistidine domain"/>
    <property type="match status" value="1"/>
</dbReference>
<dbReference type="Pfam" id="PF02896">
    <property type="entry name" value="PEP-utilizers_C"/>
    <property type="match status" value="1"/>
</dbReference>
<evidence type="ECO:0000256" key="15">
    <source>
        <dbReference type="ARBA" id="ARBA00022842"/>
    </source>
</evidence>
<dbReference type="InterPro" id="IPR023151">
    <property type="entry name" value="PEP_util_CS"/>
</dbReference>
<dbReference type="SUPFAM" id="SSF47831">
    <property type="entry name" value="Enzyme I of the PEP:sugar phosphotransferase system HPr-binding (sub)domain"/>
    <property type="match status" value="1"/>
</dbReference>
<accession>A0ABX7B1S7</accession>
<dbReference type="Proteomes" id="UP000595197">
    <property type="component" value="Chromosome"/>
</dbReference>
<dbReference type="GO" id="GO:0008965">
    <property type="term" value="F:phosphoenolpyruvate-protein phosphotransferase activity"/>
    <property type="evidence" value="ECO:0007669"/>
    <property type="project" value="UniProtKB-EC"/>
</dbReference>
<evidence type="ECO:0000256" key="1">
    <source>
        <dbReference type="ARBA" id="ARBA00000683"/>
    </source>
</evidence>
<dbReference type="InterPro" id="IPR015813">
    <property type="entry name" value="Pyrv/PenolPyrv_kinase-like_dom"/>
</dbReference>
<keyword evidence="11 17" id="KW-0808">Transferase</keyword>
<dbReference type="Gene3D" id="1.10.274.10">
    <property type="entry name" value="PtsI, HPr-binding domain"/>
    <property type="match status" value="1"/>
</dbReference>
<organism evidence="22 23">
    <name type="scientific">Skermanella cutis</name>
    <dbReference type="NCBI Taxonomy" id="2775420"/>
    <lineage>
        <taxon>Bacteria</taxon>
        <taxon>Pseudomonadati</taxon>
        <taxon>Pseudomonadota</taxon>
        <taxon>Alphaproteobacteria</taxon>
        <taxon>Rhodospirillales</taxon>
        <taxon>Azospirillaceae</taxon>
        <taxon>Skermanella</taxon>
    </lineage>
</organism>
<dbReference type="InterPro" id="IPR008279">
    <property type="entry name" value="PEP-util_enz_mobile_dom"/>
</dbReference>
<keyword evidence="10 17" id="KW-0762">Sugar transport</keyword>
<dbReference type="EC" id="2.7.3.9" evidence="6 17"/>
<evidence type="ECO:0000256" key="9">
    <source>
        <dbReference type="ARBA" id="ARBA00022490"/>
    </source>
</evidence>
<dbReference type="PANTHER" id="PTHR46244">
    <property type="entry name" value="PHOSPHOENOLPYRUVATE-PROTEIN PHOSPHOTRANSFERASE"/>
    <property type="match status" value="1"/>
</dbReference>
<evidence type="ECO:0000256" key="8">
    <source>
        <dbReference type="ARBA" id="ARBA00022448"/>
    </source>
</evidence>
<comment type="similarity">
    <text evidence="5 17">Belongs to the PEP-utilizing enzyme family.</text>
</comment>
<evidence type="ECO:0000259" key="20">
    <source>
        <dbReference type="Pfam" id="PF02896"/>
    </source>
</evidence>
<dbReference type="InterPro" id="IPR024692">
    <property type="entry name" value="PTS_EI"/>
</dbReference>
<evidence type="ECO:0000256" key="14">
    <source>
        <dbReference type="ARBA" id="ARBA00022777"/>
    </source>
</evidence>
<feature type="region of interest" description="Disordered" evidence="18">
    <location>
        <begin position="1"/>
        <end position="31"/>
    </location>
</feature>
<evidence type="ECO:0000256" key="2">
    <source>
        <dbReference type="ARBA" id="ARBA00001946"/>
    </source>
</evidence>
<evidence type="ECO:0000256" key="16">
    <source>
        <dbReference type="ARBA" id="ARBA00033235"/>
    </source>
</evidence>